<name>A0A833UXB2_ACIBZ</name>
<accession>A0A833UXB2</accession>
<dbReference type="Proteomes" id="UP000490535">
    <property type="component" value="Unassembled WGS sequence"/>
</dbReference>
<evidence type="ECO:0000313" key="6">
    <source>
        <dbReference type="Proteomes" id="UP000490535"/>
    </source>
</evidence>
<dbReference type="InterPro" id="IPR009594">
    <property type="entry name" value="Tscrpt_reg_HTH_AraC_N"/>
</dbReference>
<dbReference type="InterPro" id="IPR009057">
    <property type="entry name" value="Homeodomain-like_sf"/>
</dbReference>
<dbReference type="SMART" id="SM00342">
    <property type="entry name" value="HTH_ARAC"/>
    <property type="match status" value="1"/>
</dbReference>
<dbReference type="PANTHER" id="PTHR43436">
    <property type="entry name" value="ARAC-FAMILY TRANSCRIPTIONAL REGULATOR"/>
    <property type="match status" value="1"/>
</dbReference>
<dbReference type="Pfam" id="PF12833">
    <property type="entry name" value="HTH_18"/>
    <property type="match status" value="1"/>
</dbReference>
<organism evidence="5 6">
    <name type="scientific">Acinetobacter bereziniae</name>
    <name type="common">Acinetobacter genomosp. 10</name>
    <dbReference type="NCBI Taxonomy" id="106648"/>
    <lineage>
        <taxon>Bacteria</taxon>
        <taxon>Pseudomonadati</taxon>
        <taxon>Pseudomonadota</taxon>
        <taxon>Gammaproteobacteria</taxon>
        <taxon>Moraxellales</taxon>
        <taxon>Moraxellaceae</taxon>
        <taxon>Acinetobacter</taxon>
    </lineage>
</organism>
<gene>
    <name evidence="5" type="primary">btr</name>
    <name evidence="5" type="ORF">GAK29_00558</name>
</gene>
<dbReference type="GO" id="GO:0043565">
    <property type="term" value="F:sequence-specific DNA binding"/>
    <property type="evidence" value="ECO:0007669"/>
    <property type="project" value="InterPro"/>
</dbReference>
<keyword evidence="1" id="KW-0805">Transcription regulation</keyword>
<dbReference type="AlphaFoldDB" id="A0A833UXB2"/>
<evidence type="ECO:0000256" key="2">
    <source>
        <dbReference type="ARBA" id="ARBA00023125"/>
    </source>
</evidence>
<dbReference type="SUPFAM" id="SSF46689">
    <property type="entry name" value="Homeodomain-like"/>
    <property type="match status" value="2"/>
</dbReference>
<sequence length="303" mass="34718">MDLDFKVLSSQHVLSLIKKLAPSEGYTQSIIENVTFMRSDHALKRMPTLYEPSIVIVLQGRKRGFYNEEQYVYDANNYLVVSVPLPFDVETEATVNHPMLGIVLRIDLVELAELILILSKEYQPQKSIPKALYASRMDDNFTNAVFRLIEILNSPVDAKILGSSIYKEILYRVLSSEQGNGLRELLFQNNSFGKIAKTLQHIHTHYDQKIDVHTLAKQVNLSISAFHTHFKTVTSTSPMQYIKTIRLHKARLMMIRENFNVEDTARCVGYESVSQFSREFKRLFGSSPIEEVKNLKTILSLST</sequence>
<feature type="domain" description="HTH araC/xylS-type" evidence="4">
    <location>
        <begin position="196"/>
        <end position="294"/>
    </location>
</feature>
<keyword evidence="3" id="KW-0804">Transcription</keyword>
<dbReference type="PANTHER" id="PTHR43436:SF2">
    <property type="entry name" value="ARAC_XYLS FAMILY TRANSCRIPTIONAL REGULATOR"/>
    <property type="match status" value="1"/>
</dbReference>
<protein>
    <submittedName>
        <fullName evidence="5">HTH-type transcriptional activator Btr</fullName>
    </submittedName>
</protein>
<proteinExistence type="predicted"/>
<dbReference type="PROSITE" id="PS00041">
    <property type="entry name" value="HTH_ARAC_FAMILY_1"/>
    <property type="match status" value="1"/>
</dbReference>
<keyword evidence="2" id="KW-0238">DNA-binding</keyword>
<dbReference type="InterPro" id="IPR018062">
    <property type="entry name" value="HTH_AraC-typ_CS"/>
</dbReference>
<dbReference type="GO" id="GO:0003700">
    <property type="term" value="F:DNA-binding transcription factor activity"/>
    <property type="evidence" value="ECO:0007669"/>
    <property type="project" value="InterPro"/>
</dbReference>
<dbReference type="Pfam" id="PF06719">
    <property type="entry name" value="AraC_N"/>
    <property type="match status" value="1"/>
</dbReference>
<dbReference type="InterPro" id="IPR018060">
    <property type="entry name" value="HTH_AraC"/>
</dbReference>
<dbReference type="Gene3D" id="1.10.10.60">
    <property type="entry name" value="Homeodomain-like"/>
    <property type="match status" value="2"/>
</dbReference>
<dbReference type="EMBL" id="WNDP01000008">
    <property type="protein sequence ID" value="KAF1027589.1"/>
    <property type="molecule type" value="Genomic_DNA"/>
</dbReference>
<dbReference type="PROSITE" id="PS01124">
    <property type="entry name" value="HTH_ARAC_FAMILY_2"/>
    <property type="match status" value="1"/>
</dbReference>
<comment type="caution">
    <text evidence="5">The sequence shown here is derived from an EMBL/GenBank/DDBJ whole genome shotgun (WGS) entry which is preliminary data.</text>
</comment>
<evidence type="ECO:0000256" key="3">
    <source>
        <dbReference type="ARBA" id="ARBA00023163"/>
    </source>
</evidence>
<evidence type="ECO:0000313" key="5">
    <source>
        <dbReference type="EMBL" id="KAF1027589.1"/>
    </source>
</evidence>
<evidence type="ECO:0000259" key="4">
    <source>
        <dbReference type="PROSITE" id="PS01124"/>
    </source>
</evidence>
<evidence type="ECO:0000256" key="1">
    <source>
        <dbReference type="ARBA" id="ARBA00023015"/>
    </source>
</evidence>
<reference evidence="6" key="1">
    <citation type="journal article" date="2020" name="MBio">
        <title>Horizontal gene transfer to a defensive symbiont with a reduced genome amongst a multipartite beetle microbiome.</title>
        <authorList>
            <person name="Waterworth S.C."/>
            <person name="Florez L.V."/>
            <person name="Rees E.R."/>
            <person name="Hertweck C."/>
            <person name="Kaltenpoth M."/>
            <person name="Kwan J.C."/>
        </authorList>
    </citation>
    <scope>NUCLEOTIDE SEQUENCE [LARGE SCALE GENOMIC DNA]</scope>
</reference>